<dbReference type="InterPro" id="IPR001944">
    <property type="entry name" value="Glycoside_Hdrlase_35"/>
</dbReference>
<dbReference type="Pfam" id="PF01301">
    <property type="entry name" value="Glyco_hydro_35"/>
    <property type="match status" value="1"/>
</dbReference>
<dbReference type="EC" id="3.2.1.23" evidence="6"/>
<dbReference type="GO" id="GO:0004565">
    <property type="term" value="F:beta-galactosidase activity"/>
    <property type="evidence" value="ECO:0007669"/>
    <property type="project" value="UniProtKB-EC"/>
</dbReference>
<organism evidence="6 7">
    <name type="scientific">Chitinophaga pollutisoli</name>
    <dbReference type="NCBI Taxonomy" id="3133966"/>
    <lineage>
        <taxon>Bacteria</taxon>
        <taxon>Pseudomonadati</taxon>
        <taxon>Bacteroidota</taxon>
        <taxon>Chitinophagia</taxon>
        <taxon>Chitinophagales</taxon>
        <taxon>Chitinophagaceae</taxon>
        <taxon>Chitinophaga</taxon>
    </lineage>
</organism>
<sequence length="583" mass="66398">MQAKLQKMVLWTGLMLFGGEASRAQVPAYDLDAAKLPGVAIQSIPEFSGTHPAGVRLSVNNRYFEKNGKPWYPIMGEFHYWRYPAEYWEEEIVKMKSGGLQIVATYIYWGAHEKTKGNWNWTGRLNLRRFIELCARHGMYVWLRPGPYINGDVRGRGFPDRIYEMRQKRSNHPAYLSETDAYFEQVGRQTRGMYWKEGGPVIGVQLENEYASGDSTHISQLKQLAIKNGISPVYWSVTANTVFRDETFEVLPMQGAYCYRGWEAGQQLTTDFLFSRDQWIMEKNLGQVYYDVERYPRATCEQGAGMQETHGSRISVAPHVIEAHAHNQTGRGVNFMGYFMFQGGTQYPGTEMKLSDGPMMPSGLVSYDYQAPIDEFGRLNDSYKYLKLQHLFLNDFGNRLVTMQTIRPATLPTVPEDTANLRYTGRFNGEGQGFIFLCNTQNYLAMPPKTLRMKVHLPDGPLTFPREPVTFTDGKIATWPVNFQFGGINVRYATAQVLCDISQEKEQTLFMYGTDGIDPEICIDRKGIDSMSATGCAYFNSESAAYFNPETLPATITIRKKTGSVQLSSYCRGKTLKMRGRRK</sequence>
<evidence type="ECO:0000259" key="5">
    <source>
        <dbReference type="Pfam" id="PF10435"/>
    </source>
</evidence>
<proteinExistence type="inferred from homology"/>
<dbReference type="PRINTS" id="PR00742">
    <property type="entry name" value="GLHYDRLASE35"/>
</dbReference>
<dbReference type="EMBL" id="CP149822">
    <property type="protein sequence ID" value="WZN42480.1"/>
    <property type="molecule type" value="Genomic_DNA"/>
</dbReference>
<evidence type="ECO:0000256" key="1">
    <source>
        <dbReference type="ARBA" id="ARBA00009809"/>
    </source>
</evidence>
<reference evidence="7" key="1">
    <citation type="submission" date="2024-03" db="EMBL/GenBank/DDBJ databases">
        <title>Chitinophaga horti sp. nov., isolated from garden soil.</title>
        <authorList>
            <person name="Lee D.S."/>
            <person name="Han D.M."/>
            <person name="Baek J.H."/>
            <person name="Choi D.G."/>
            <person name="Jeon J.H."/>
            <person name="Jeon C.O."/>
        </authorList>
    </citation>
    <scope>NUCLEOTIDE SEQUENCE [LARGE SCALE GENOMIC DNA]</scope>
    <source>
        <strain evidence="7">GPA1</strain>
    </source>
</reference>
<feature type="domain" description="Glycoside hydrolase 35 catalytic" evidence="4">
    <location>
        <begin position="66"/>
        <end position="391"/>
    </location>
</feature>
<keyword evidence="3 6" id="KW-0326">Glycosidase</keyword>
<dbReference type="PANTHER" id="PTHR23421">
    <property type="entry name" value="BETA-GALACTOSIDASE RELATED"/>
    <property type="match status" value="1"/>
</dbReference>
<dbReference type="Gene3D" id="2.102.20.10">
    <property type="entry name" value="Beta-galactosidase, domain 2"/>
    <property type="match status" value="1"/>
</dbReference>
<evidence type="ECO:0000313" key="6">
    <source>
        <dbReference type="EMBL" id="WZN42480.1"/>
    </source>
</evidence>
<dbReference type="InterPro" id="IPR018954">
    <property type="entry name" value="Betagal_dom2"/>
</dbReference>
<evidence type="ECO:0000256" key="3">
    <source>
        <dbReference type="ARBA" id="ARBA00023295"/>
    </source>
</evidence>
<dbReference type="SUPFAM" id="SSF51445">
    <property type="entry name" value="(Trans)glycosidases"/>
    <property type="match status" value="1"/>
</dbReference>
<keyword evidence="7" id="KW-1185">Reference proteome</keyword>
<dbReference type="InterPro" id="IPR037110">
    <property type="entry name" value="Betagal_dom2_sf"/>
</dbReference>
<dbReference type="Pfam" id="PF10435">
    <property type="entry name" value="BetaGal_dom2"/>
    <property type="match status" value="1"/>
</dbReference>
<dbReference type="InterPro" id="IPR031330">
    <property type="entry name" value="Gly_Hdrlase_35_cat"/>
</dbReference>
<protein>
    <submittedName>
        <fullName evidence="6">Beta-galactosidase</fullName>
        <ecNumber evidence="6">3.2.1.23</ecNumber>
    </submittedName>
</protein>
<feature type="domain" description="Beta-galactosidase" evidence="5">
    <location>
        <begin position="417"/>
        <end position="535"/>
    </location>
</feature>
<dbReference type="RefSeq" id="WP_341837314.1">
    <property type="nucleotide sequence ID" value="NZ_CP149822.1"/>
</dbReference>
<keyword evidence="2 6" id="KW-0378">Hydrolase</keyword>
<comment type="similarity">
    <text evidence="1">Belongs to the glycosyl hydrolase 35 family.</text>
</comment>
<gene>
    <name evidence="6" type="ORF">WJU16_05470</name>
</gene>
<dbReference type="PROSITE" id="PS01182">
    <property type="entry name" value="GLYCOSYL_HYDROL_F35"/>
    <property type="match status" value="1"/>
</dbReference>
<dbReference type="SUPFAM" id="SSF51011">
    <property type="entry name" value="Glycosyl hydrolase domain"/>
    <property type="match status" value="1"/>
</dbReference>
<dbReference type="InterPro" id="IPR017853">
    <property type="entry name" value="GH"/>
</dbReference>
<evidence type="ECO:0000256" key="2">
    <source>
        <dbReference type="ARBA" id="ARBA00022801"/>
    </source>
</evidence>
<dbReference type="InterPro" id="IPR019801">
    <property type="entry name" value="Glyco_hydro_35_CS"/>
</dbReference>
<evidence type="ECO:0000313" key="7">
    <source>
        <dbReference type="Proteomes" id="UP001485459"/>
    </source>
</evidence>
<name>A0ABZ2YRQ6_9BACT</name>
<evidence type="ECO:0000259" key="4">
    <source>
        <dbReference type="Pfam" id="PF01301"/>
    </source>
</evidence>
<accession>A0ABZ2YRQ6</accession>
<dbReference type="Proteomes" id="UP001485459">
    <property type="component" value="Chromosome"/>
</dbReference>
<dbReference type="Gene3D" id="3.20.20.80">
    <property type="entry name" value="Glycosidases"/>
    <property type="match status" value="1"/>
</dbReference>